<keyword evidence="12" id="KW-1185">Reference proteome</keyword>
<dbReference type="InterPro" id="IPR013763">
    <property type="entry name" value="Cyclin-like_dom"/>
</dbReference>
<evidence type="ECO:0000256" key="8">
    <source>
        <dbReference type="ARBA" id="ARBA00023242"/>
    </source>
</evidence>
<dbReference type="GO" id="GO:0006357">
    <property type="term" value="P:regulation of transcription by RNA polymerase II"/>
    <property type="evidence" value="ECO:0007669"/>
    <property type="project" value="InterPro"/>
</dbReference>
<dbReference type="Gene3D" id="1.10.472.10">
    <property type="entry name" value="Cyclin-like"/>
    <property type="match status" value="2"/>
</dbReference>
<keyword evidence="5 9" id="KW-0195">Cyclin</keyword>
<evidence type="ECO:0000256" key="7">
    <source>
        <dbReference type="ARBA" id="ARBA00023163"/>
    </source>
</evidence>
<feature type="domain" description="Cyclin-like" evidence="10">
    <location>
        <begin position="151"/>
        <end position="233"/>
    </location>
</feature>
<comment type="caution">
    <text evidence="11">The sequence shown here is derived from an EMBL/GenBank/DDBJ whole genome shotgun (WGS) entry which is preliminary data.</text>
</comment>
<dbReference type="OrthoDB" id="10266018at2759"/>
<comment type="subcellular location">
    <subcellularLocation>
        <location evidence="1">Nucleus</location>
    </subcellularLocation>
</comment>
<keyword evidence="6" id="KW-0010">Activator</keyword>
<dbReference type="SUPFAM" id="SSF47954">
    <property type="entry name" value="Cyclin-like"/>
    <property type="match status" value="2"/>
</dbReference>
<sequence>MSASYWDSSQRNRWTLTRAQLLDKRQEDIRLANALEVTQLHIYFANFIHSIGKKLRLRQEIVASAIVFFKRFYITNGFYHTDPFLTAATCLYLACKVEELPHHLKVIFTESQAVAMAAKVPFSYEYCDIAEFECYLMEELDFYVIVHQPYPTLSRVFEDLELERSCLQTAWFLVNDSYRTDVALLYPPHMIALAALYITCVLNQASMTRDMKGWFAKLNIDMVMGRGNGCLWNLCPLMIISHALGSINLLMATAPVSKIANTRASSFTRANTPFVYSWGALADAAGFSLKLLDIVQDILTMYEIWSSFDDRKVLQSLDKLHKAAKEANLV</sequence>
<reference evidence="11" key="1">
    <citation type="submission" date="2022-07" db="EMBL/GenBank/DDBJ databases">
        <title>Phylogenomic reconstructions and comparative analyses of Kickxellomycotina fungi.</title>
        <authorList>
            <person name="Reynolds N.K."/>
            <person name="Stajich J.E."/>
            <person name="Barry K."/>
            <person name="Grigoriev I.V."/>
            <person name="Crous P."/>
            <person name="Smith M.E."/>
        </authorList>
    </citation>
    <scope>NUCLEOTIDE SEQUENCE</scope>
    <source>
        <strain evidence="11">RSA 567</strain>
    </source>
</reference>
<evidence type="ECO:0000313" key="12">
    <source>
        <dbReference type="Proteomes" id="UP001151582"/>
    </source>
</evidence>
<dbReference type="InterPro" id="IPR036915">
    <property type="entry name" value="Cyclin-like_sf"/>
</dbReference>
<dbReference type="CDD" id="cd20513">
    <property type="entry name" value="CYCLIN_CCNC_rpt1"/>
    <property type="match status" value="1"/>
</dbReference>
<evidence type="ECO:0000256" key="1">
    <source>
        <dbReference type="ARBA" id="ARBA00004123"/>
    </source>
</evidence>
<evidence type="ECO:0000256" key="3">
    <source>
        <dbReference type="ARBA" id="ARBA00022491"/>
    </source>
</evidence>
<evidence type="ECO:0000313" key="11">
    <source>
        <dbReference type="EMBL" id="KAJ1984680.1"/>
    </source>
</evidence>
<evidence type="ECO:0000256" key="6">
    <source>
        <dbReference type="ARBA" id="ARBA00023159"/>
    </source>
</evidence>
<keyword evidence="8" id="KW-0539">Nucleus</keyword>
<keyword evidence="4" id="KW-0805">Transcription regulation</keyword>
<name>A0A9W8B800_9FUNG</name>
<dbReference type="FunFam" id="1.10.472.10:FF:000076">
    <property type="entry name" value="RNA polymerase II holoenzyme cyclin-like subunit"/>
    <property type="match status" value="1"/>
</dbReference>
<dbReference type="PANTHER" id="PTHR10026">
    <property type="entry name" value="CYCLIN"/>
    <property type="match status" value="1"/>
</dbReference>
<dbReference type="InterPro" id="IPR043198">
    <property type="entry name" value="Cyclin/Ssn8"/>
</dbReference>
<feature type="domain" description="Cyclin-like" evidence="10">
    <location>
        <begin position="46"/>
        <end position="138"/>
    </location>
</feature>
<dbReference type="GO" id="GO:0016538">
    <property type="term" value="F:cyclin-dependent protein serine/threonine kinase regulator activity"/>
    <property type="evidence" value="ECO:0007669"/>
    <property type="project" value="InterPro"/>
</dbReference>
<dbReference type="SMART" id="SM00385">
    <property type="entry name" value="CYCLIN"/>
    <property type="match status" value="2"/>
</dbReference>
<proteinExistence type="inferred from homology"/>
<organism evidence="11 12">
    <name type="scientific">Dimargaris verticillata</name>
    <dbReference type="NCBI Taxonomy" id="2761393"/>
    <lineage>
        <taxon>Eukaryota</taxon>
        <taxon>Fungi</taxon>
        <taxon>Fungi incertae sedis</taxon>
        <taxon>Zoopagomycota</taxon>
        <taxon>Kickxellomycotina</taxon>
        <taxon>Dimargaritomycetes</taxon>
        <taxon>Dimargaritales</taxon>
        <taxon>Dimargaritaceae</taxon>
        <taxon>Dimargaris</taxon>
    </lineage>
</organism>
<evidence type="ECO:0000256" key="2">
    <source>
        <dbReference type="ARBA" id="ARBA00008638"/>
    </source>
</evidence>
<dbReference type="PIRSF" id="PIRSF028758">
    <property type="entry name" value="Cyclin, C/H/G types"/>
    <property type="match status" value="1"/>
</dbReference>
<dbReference type="GO" id="GO:0005634">
    <property type="term" value="C:nucleus"/>
    <property type="evidence" value="ECO:0007669"/>
    <property type="project" value="UniProtKB-SubCell"/>
</dbReference>
<evidence type="ECO:0000256" key="9">
    <source>
        <dbReference type="RuleBase" id="RU000383"/>
    </source>
</evidence>
<dbReference type="Proteomes" id="UP001151582">
    <property type="component" value="Unassembled WGS sequence"/>
</dbReference>
<dbReference type="AlphaFoldDB" id="A0A9W8B800"/>
<gene>
    <name evidence="11" type="primary">SSN8</name>
    <name evidence="11" type="ORF">H4R34_000514</name>
</gene>
<dbReference type="CDD" id="cd20514">
    <property type="entry name" value="CYCLIN_CCNC_rpt2"/>
    <property type="match status" value="1"/>
</dbReference>
<dbReference type="EMBL" id="JANBQB010000013">
    <property type="protein sequence ID" value="KAJ1984680.1"/>
    <property type="molecule type" value="Genomic_DNA"/>
</dbReference>
<evidence type="ECO:0000259" key="10">
    <source>
        <dbReference type="SMART" id="SM00385"/>
    </source>
</evidence>
<keyword evidence="7" id="KW-0804">Transcription</keyword>
<evidence type="ECO:0000256" key="4">
    <source>
        <dbReference type="ARBA" id="ARBA00023015"/>
    </source>
</evidence>
<keyword evidence="3" id="KW-0678">Repressor</keyword>
<accession>A0A9W8B800</accession>
<protein>
    <submittedName>
        <fullName evidence="11">RNA polymerase II holoenzyme cyclin-like subunit</fullName>
    </submittedName>
</protein>
<dbReference type="Pfam" id="PF00134">
    <property type="entry name" value="Cyclin_N"/>
    <property type="match status" value="1"/>
</dbReference>
<evidence type="ECO:0000256" key="5">
    <source>
        <dbReference type="ARBA" id="ARBA00023127"/>
    </source>
</evidence>
<comment type="similarity">
    <text evidence="2">Belongs to the cyclin family. Cyclin C subfamily.</text>
</comment>
<dbReference type="InterPro" id="IPR006671">
    <property type="entry name" value="Cyclin_N"/>
</dbReference>